<dbReference type="AlphaFoldDB" id="A0A816U2I4"/>
<proteinExistence type="predicted"/>
<sequence>MWRLLHLRSLERGAIHLKTVHPVLHHQHTVPSLQFLQQRTPTTGATPARIIIKSSPSTLNLSHEAIIQKNNNSIAAIPIRQTYANSSSCVGISVVKSSTNEVMPTTVLVNDINGTIKSEISNINPPVSKITTPPSNQKRVYSPRSESAERSKNQSAKKKKCDEKDMQIMKRRNWTEPETMCFIEVWTEYYPKLISAGSRNSPIYQAMANQLNNMLINRSVRAPDIINAPLPDSNFTQVSEQVEDSIPLTVNTDESNSIVQENSNNSASPSSINSNSKCDNVAKVSPTTKKTVPARKKRISEIKMDLIKELVGKIESASEVASRSEVKVLELLEKQTRLQEESINNEREFLNVFKSIMNNMTKNR</sequence>
<feature type="region of interest" description="Disordered" evidence="1">
    <location>
        <begin position="252"/>
        <end position="292"/>
    </location>
</feature>
<evidence type="ECO:0000256" key="1">
    <source>
        <dbReference type="SAM" id="MobiDB-lite"/>
    </source>
</evidence>
<dbReference type="Proteomes" id="UP000663887">
    <property type="component" value="Unassembled WGS sequence"/>
</dbReference>
<name>A0A816U2I4_9BILA</name>
<feature type="compositionally biased region" description="Polar residues" evidence="1">
    <location>
        <begin position="252"/>
        <end position="261"/>
    </location>
</feature>
<comment type="caution">
    <text evidence="2">The sequence shown here is derived from an EMBL/GenBank/DDBJ whole genome shotgun (WGS) entry which is preliminary data.</text>
</comment>
<accession>A0A816U2I4</accession>
<evidence type="ECO:0000313" key="3">
    <source>
        <dbReference type="Proteomes" id="UP000663887"/>
    </source>
</evidence>
<reference evidence="2" key="1">
    <citation type="submission" date="2021-02" db="EMBL/GenBank/DDBJ databases">
        <authorList>
            <person name="Nowell W R."/>
        </authorList>
    </citation>
    <scope>NUCLEOTIDE SEQUENCE</scope>
</reference>
<gene>
    <name evidence="2" type="ORF">XDN619_LOCUS19662</name>
</gene>
<protein>
    <submittedName>
        <fullName evidence="2">Uncharacterized protein</fullName>
    </submittedName>
</protein>
<feature type="region of interest" description="Disordered" evidence="1">
    <location>
        <begin position="120"/>
        <end position="164"/>
    </location>
</feature>
<dbReference type="EMBL" id="CAJNRG010008628">
    <property type="protein sequence ID" value="CAF2105553.1"/>
    <property type="molecule type" value="Genomic_DNA"/>
</dbReference>
<evidence type="ECO:0000313" key="2">
    <source>
        <dbReference type="EMBL" id="CAF2105553.1"/>
    </source>
</evidence>
<feature type="compositionally biased region" description="Low complexity" evidence="1">
    <location>
        <begin position="262"/>
        <end position="276"/>
    </location>
</feature>
<organism evidence="2 3">
    <name type="scientific">Rotaria magnacalcarata</name>
    <dbReference type="NCBI Taxonomy" id="392030"/>
    <lineage>
        <taxon>Eukaryota</taxon>
        <taxon>Metazoa</taxon>
        <taxon>Spiralia</taxon>
        <taxon>Gnathifera</taxon>
        <taxon>Rotifera</taxon>
        <taxon>Eurotatoria</taxon>
        <taxon>Bdelloidea</taxon>
        <taxon>Philodinida</taxon>
        <taxon>Philodinidae</taxon>
        <taxon>Rotaria</taxon>
    </lineage>
</organism>
<feature type="compositionally biased region" description="Polar residues" evidence="1">
    <location>
        <begin position="120"/>
        <end position="139"/>
    </location>
</feature>